<sequence>MLKRLPFKDKLFQQLTFIDPKVALYDEGRLEIEDLTFIAKRWLILPTSFNDQEKKELACLKIDEMWKKILEFQNFDGKKMFPNLESFFLFLTQMPRPNEYFLFLFNLCCSIQFSIAKKNCTNFQVDSRHLELHNAENLYGKKCTYDGT</sequence>
<protein>
    <submittedName>
        <fullName evidence="1">Uncharacterized protein</fullName>
    </submittedName>
</protein>
<evidence type="ECO:0000313" key="1">
    <source>
        <dbReference type="EMBL" id="EFZ13120.1"/>
    </source>
</evidence>
<name>E9J233_SOLIN</name>
<dbReference type="EMBL" id="GL767775">
    <property type="protein sequence ID" value="EFZ13120.1"/>
    <property type="molecule type" value="Genomic_DNA"/>
</dbReference>
<gene>
    <name evidence="1" type="ORF">SINV_06993</name>
</gene>
<dbReference type="HOGENOM" id="CLU_1761063_0_0_1"/>
<dbReference type="AlphaFoldDB" id="E9J233"/>
<organism>
    <name type="scientific">Solenopsis invicta</name>
    <name type="common">Red imported fire ant</name>
    <name type="synonym">Solenopsis wagneri</name>
    <dbReference type="NCBI Taxonomy" id="13686"/>
    <lineage>
        <taxon>Eukaryota</taxon>
        <taxon>Metazoa</taxon>
        <taxon>Ecdysozoa</taxon>
        <taxon>Arthropoda</taxon>
        <taxon>Hexapoda</taxon>
        <taxon>Insecta</taxon>
        <taxon>Pterygota</taxon>
        <taxon>Neoptera</taxon>
        <taxon>Endopterygota</taxon>
        <taxon>Hymenoptera</taxon>
        <taxon>Apocrita</taxon>
        <taxon>Aculeata</taxon>
        <taxon>Formicoidea</taxon>
        <taxon>Formicidae</taxon>
        <taxon>Myrmicinae</taxon>
        <taxon>Solenopsis</taxon>
    </lineage>
</organism>
<feature type="non-terminal residue" evidence="1">
    <location>
        <position position="148"/>
    </location>
</feature>
<reference evidence="1" key="1">
    <citation type="journal article" date="2011" name="Proc. Natl. Acad. Sci. U.S.A.">
        <title>The genome of the fire ant Solenopsis invicta.</title>
        <authorList>
            <person name="Wurm Y."/>
            <person name="Wang J."/>
            <person name="Riba-Grognuz O."/>
            <person name="Corona M."/>
            <person name="Nygaard S."/>
            <person name="Hunt B.G."/>
            <person name="Ingram K.K."/>
            <person name="Falquet L."/>
            <person name="Nipitwattanaphon M."/>
            <person name="Gotzek D."/>
            <person name="Dijkstra M.B."/>
            <person name="Oettler J."/>
            <person name="Comtesse F."/>
            <person name="Shih C.J."/>
            <person name="Wu W.J."/>
            <person name="Yang C.C."/>
            <person name="Thomas J."/>
            <person name="Beaudoing E."/>
            <person name="Pradervand S."/>
            <person name="Flegel V."/>
            <person name="Cook E.D."/>
            <person name="Fabbretti R."/>
            <person name="Stockinger H."/>
            <person name="Long L."/>
            <person name="Farmerie W.G."/>
            <person name="Oakey J."/>
            <person name="Boomsma J.J."/>
            <person name="Pamilo P."/>
            <person name="Yi S.V."/>
            <person name="Heinze J."/>
            <person name="Goodisman M.A."/>
            <person name="Farinelli L."/>
            <person name="Harshman K."/>
            <person name="Hulo N."/>
            <person name="Cerutti L."/>
            <person name="Xenarios I."/>
            <person name="Shoemaker D."/>
            <person name="Keller L."/>
        </authorList>
    </citation>
    <scope>NUCLEOTIDE SEQUENCE [LARGE SCALE GENOMIC DNA]</scope>
</reference>
<proteinExistence type="predicted"/>
<accession>E9J233</accession>